<evidence type="ECO:0000256" key="6">
    <source>
        <dbReference type="SAM" id="MobiDB-lite"/>
    </source>
</evidence>
<dbReference type="EMBL" id="JADNYJ010000062">
    <property type="protein sequence ID" value="KAF8895020.1"/>
    <property type="molecule type" value="Genomic_DNA"/>
</dbReference>
<keyword evidence="2 5" id="KW-0378">Hydrolase</keyword>
<name>A0A9P5TM52_GYMJU</name>
<feature type="compositionally biased region" description="Polar residues" evidence="6">
    <location>
        <begin position="2263"/>
        <end position="2275"/>
    </location>
</feature>
<protein>
    <recommendedName>
        <fullName evidence="7">UvrD-like helicase ATP-binding domain-containing protein</fullName>
    </recommendedName>
</protein>
<sequence length="2275" mass="259351">MSGACDVVSLVQCLEYKNLSSEEKLKEALLQLTNGLSESHYECLIRSLLLPPPSITRPAMELVLASMECGKTLTRWLEDHFPSNHEKFPVSLHALILDRLSISLLFSYAFDREVVIQLNSFRSLVEYGPLAIEALTQISRSCSQRDPENLDEDILPSFVKVKRTQRQRKGARSGPKPRFDAKMNRAFEVYGIDASDFSVDFNDVNHEIRSVLDVQRDILKTYIELLQDPKVEGSIRQTYLLREISNHQVESLSPESPIEIQEAKSSTTTMPPAFPMVQPMKAALYFDSAEGFGEWRILISTRADRDLREARRKDAKFFKIVIKKIKELSKGHFSDDNQKRLNGHQTDIPIYEAKMTRDSRLIYQIDCIPEYNADVERQVVKIFGVYTHAQIDQRLWDSVGHQLGRKGKEYKQRCIFRNRPEPNRGGAFTPACFPPMEETEEKEQTFPALPHESLEEIHALLVLEKFMPFSQALLNSIIADLDVAHVFDVSPQEKEIVEYPQSCYVLGRSGTGKTTTMMFKMLGIERAYAMRKDSMQKPRQIFVTQSRVLAGKVEEYFSKLLDSLATAEKSKEELAQLIKMRKQQKDDEGLIDIDDDQNWRNDLPQKFSELRDENFPLFLTFDRLASLLEADISMASASGFVPMGSSDDANVVGIGGMKLIDYKTFLDSYWPHLSQSLKKGLDPALVYSELMGVIQGSEESLNHESHFLDKNAYENLSHRAQYAFASRRDIIYSIFLLYLKQKRIRNEYDAADRTHSILAAFKIRGVPGQKIDYLYVDEAQDNLLIDALLLRSLVRNPDGLFWAGDTAQTISVGSSFRFNDLKAFLYRLERRRESSLLGLPQVTTQEPPQTFQLTVNYRSHGGIVQCAHSVIELITEFWPYAIDILSKEKGVVDGSKPVFFSGWDSDTVRYEQFLFGESGSPIEFGAQQCILVRDEAAREDLRQQVGDIGLIMTLYESKGLEFDDVLLYKFFEDSTVELSQWRVVLNLLLDGIGQAAPQFDEIRHAGVCSELKSLYVAITRARKNLWIVDCSAKSEPMRVFWTSRNEVQNCTPGTDVPRLAVSSSPQEWEKSGRTLFQNKRYLQAMHCFERAGLNREVEVSHTYYLREQARSLPASSFKQAVSSRRAAFIVAAEAFSKCSVVARSLKEKKVYLRNAGECFVHAEEDFKAADAYNQAEEYNTAVKLYRKCARFDEAVAIVTQNGQGVEAEVAENIIDIARLFYFKGGELEKASQLFTSVEEQLEYLEDFDLDVSRAALLEKLGKFYEAADIHLFEGRTLEAIRLLLIDQDNLDSVRRANDCILHGLWEKVSFSMKGLDQIDGVPQLLALASKVRQSSMLDSVVADELSMFHFIDTGDSKNLRVLGRKFASDNHLTSAVLCFDHFFQSWPNIRNMSSADISELLEDFLQYCIMLQQLASIPNPSINPRIQRLFGIVPSSDNVFFLPFGTFLHARVIESRAILAGSNDQGIYISEWELSHRFRESLVERLNSRILVEANACVQDAAAFYPCPLHTITSHCYRRECPRQHVSAAELTHEWYNLHIKVHLQQILVIQVLAAPPLRKGDRLKHVRFWISRLYEILYPITYLLGGITNFDVARIPEARKAFSALRQWCFDVLYYQSHNHYSDPALLTTFYQIIKLSFYLDKTNATRFLNQSRLMNSIFADPKFHRKAGDQAIYILPELVSTLSSVSYDTICRGVLFVKHLLDNMLTLDAIALCELIDYLCGSIILIRNKLALHNVTLPLSWLKNLLHRVNLDPKANEKDFNPTLDILVTVLRQLIDSMYMGKNEIGHLVVLAEKSDLYNLGAYRNIYIARLCRSICLLGYNVNNKLLRSEIVKTMRSLKTGFRPNNLYKDFAYARDWSTIARLVQTSVNESSLDEMIQLYHESKVSTSRSPPKGIRRIVYKTIADISRLLDNPRPAIVSNLRADAPEFVPRPRIAETPADDDIEAEQDIEEPEVDDTEIINTAHSAESIAVAALPEEHVEPSQEQIQAAIRIQTLYRKVMRLRRKIPKNILDASRQSCFEACLQESFRIEWPNGNFYRMLFLGPLPHVLVCLNAARTWALEAKKRNKKRFTSATHQDLEDVNKRLTEQKKIIDGIQKIQRTLNPLSDIHRRRDVEELKRRVLEVDSFLREKVPTVARDVAEDMAIGLKGIIAIKQAPKSKAKPVFRLDHDENDTDDRSLASNGMEGKAFDDKIVEVVLHGRISKEKISGPPMLATVQKESVPTVVQSLPWTPVLPSKSPQNSPTTARKSAHGDRAQASDMGRSTMQSLSWVPI</sequence>
<dbReference type="PROSITE" id="PS51198">
    <property type="entry name" value="UVRD_HELICASE_ATP_BIND"/>
    <property type="match status" value="1"/>
</dbReference>
<feature type="domain" description="UvrD-like helicase ATP-binding" evidence="7">
    <location>
        <begin position="486"/>
        <end position="860"/>
    </location>
</feature>
<evidence type="ECO:0000313" key="8">
    <source>
        <dbReference type="EMBL" id="KAF8895020.1"/>
    </source>
</evidence>
<organism evidence="8 9">
    <name type="scientific">Gymnopilus junonius</name>
    <name type="common">Spectacular rustgill mushroom</name>
    <name type="synonym">Gymnopilus spectabilis subsp. junonius</name>
    <dbReference type="NCBI Taxonomy" id="109634"/>
    <lineage>
        <taxon>Eukaryota</taxon>
        <taxon>Fungi</taxon>
        <taxon>Dikarya</taxon>
        <taxon>Basidiomycota</taxon>
        <taxon>Agaricomycotina</taxon>
        <taxon>Agaricomycetes</taxon>
        <taxon>Agaricomycetidae</taxon>
        <taxon>Agaricales</taxon>
        <taxon>Agaricineae</taxon>
        <taxon>Hymenogastraceae</taxon>
        <taxon>Gymnopilus</taxon>
    </lineage>
</organism>
<evidence type="ECO:0000259" key="7">
    <source>
        <dbReference type="PROSITE" id="PS51198"/>
    </source>
</evidence>
<dbReference type="GO" id="GO:0005524">
    <property type="term" value="F:ATP binding"/>
    <property type="evidence" value="ECO:0007669"/>
    <property type="project" value="UniProtKB-UniRule"/>
</dbReference>
<dbReference type="PANTHER" id="PTHR21529:SF4">
    <property type="entry name" value="TPR AND ANKYRIN REPEAT-CONTAINING PROTEIN 1"/>
    <property type="match status" value="1"/>
</dbReference>
<dbReference type="SUPFAM" id="SSF52540">
    <property type="entry name" value="P-loop containing nucleoside triphosphate hydrolases"/>
    <property type="match status" value="1"/>
</dbReference>
<evidence type="ECO:0000256" key="2">
    <source>
        <dbReference type="ARBA" id="ARBA00022801"/>
    </source>
</evidence>
<dbReference type="InterPro" id="IPR014016">
    <property type="entry name" value="UvrD-like_ATP-bd"/>
</dbReference>
<dbReference type="InterPro" id="IPR014017">
    <property type="entry name" value="DNA_helicase_UvrD-like_C"/>
</dbReference>
<proteinExistence type="predicted"/>
<evidence type="ECO:0000256" key="4">
    <source>
        <dbReference type="ARBA" id="ARBA00022840"/>
    </source>
</evidence>
<keyword evidence="9" id="KW-1185">Reference proteome</keyword>
<dbReference type="OrthoDB" id="3156807at2759"/>
<dbReference type="GO" id="GO:0004386">
    <property type="term" value="F:helicase activity"/>
    <property type="evidence" value="ECO:0007669"/>
    <property type="project" value="UniProtKB-UniRule"/>
</dbReference>
<evidence type="ECO:0000256" key="1">
    <source>
        <dbReference type="ARBA" id="ARBA00022741"/>
    </source>
</evidence>
<evidence type="ECO:0000256" key="5">
    <source>
        <dbReference type="PROSITE-ProRule" id="PRU00560"/>
    </source>
</evidence>
<dbReference type="Gene3D" id="3.40.50.300">
    <property type="entry name" value="P-loop containing nucleotide triphosphate hydrolases"/>
    <property type="match status" value="2"/>
</dbReference>
<accession>A0A9P5TM52</accession>
<dbReference type="Pfam" id="PF13361">
    <property type="entry name" value="UvrD_C"/>
    <property type="match status" value="1"/>
</dbReference>
<keyword evidence="4 5" id="KW-0067">ATP-binding</keyword>
<reference evidence="8" key="1">
    <citation type="submission" date="2020-11" db="EMBL/GenBank/DDBJ databases">
        <authorList>
            <consortium name="DOE Joint Genome Institute"/>
            <person name="Ahrendt S."/>
            <person name="Riley R."/>
            <person name="Andreopoulos W."/>
            <person name="LaButti K."/>
            <person name="Pangilinan J."/>
            <person name="Ruiz-duenas F.J."/>
            <person name="Barrasa J.M."/>
            <person name="Sanchez-Garcia M."/>
            <person name="Camarero S."/>
            <person name="Miyauchi S."/>
            <person name="Serrano A."/>
            <person name="Linde D."/>
            <person name="Babiker R."/>
            <person name="Drula E."/>
            <person name="Ayuso-Fernandez I."/>
            <person name="Pacheco R."/>
            <person name="Padilla G."/>
            <person name="Ferreira P."/>
            <person name="Barriuso J."/>
            <person name="Kellner H."/>
            <person name="Castanera R."/>
            <person name="Alfaro M."/>
            <person name="Ramirez L."/>
            <person name="Pisabarro A.G."/>
            <person name="Kuo A."/>
            <person name="Tritt A."/>
            <person name="Lipzen A."/>
            <person name="He G."/>
            <person name="Yan M."/>
            <person name="Ng V."/>
            <person name="Cullen D."/>
            <person name="Martin F."/>
            <person name="Rosso M.-N."/>
            <person name="Henrissat B."/>
            <person name="Hibbett D."/>
            <person name="Martinez A.T."/>
            <person name="Grigoriev I.V."/>
        </authorList>
    </citation>
    <scope>NUCLEOTIDE SEQUENCE</scope>
    <source>
        <strain evidence="8">AH 44721</strain>
    </source>
</reference>
<dbReference type="PANTHER" id="PTHR21529">
    <property type="entry name" value="MAMMARY TURMOR VIRUS RECEPTOR HOMOLOG 1, 2 MTVR1, 2"/>
    <property type="match status" value="1"/>
</dbReference>
<dbReference type="Pfam" id="PF00580">
    <property type="entry name" value="UvrD-helicase"/>
    <property type="match status" value="1"/>
</dbReference>
<dbReference type="Proteomes" id="UP000724874">
    <property type="component" value="Unassembled WGS sequence"/>
</dbReference>
<feature type="region of interest" description="Disordered" evidence="6">
    <location>
        <begin position="2232"/>
        <end position="2275"/>
    </location>
</feature>
<feature type="binding site" evidence="5">
    <location>
        <begin position="507"/>
        <end position="514"/>
    </location>
    <ligand>
        <name>ATP</name>
        <dbReference type="ChEBI" id="CHEBI:30616"/>
    </ligand>
</feature>
<dbReference type="InterPro" id="IPR027417">
    <property type="entry name" value="P-loop_NTPase"/>
</dbReference>
<keyword evidence="1 5" id="KW-0547">Nucleotide-binding</keyword>
<feature type="compositionally biased region" description="Polar residues" evidence="6">
    <location>
        <begin position="2239"/>
        <end position="2249"/>
    </location>
</feature>
<dbReference type="GO" id="GO:0016787">
    <property type="term" value="F:hydrolase activity"/>
    <property type="evidence" value="ECO:0007669"/>
    <property type="project" value="UniProtKB-UniRule"/>
</dbReference>
<dbReference type="InterPro" id="IPR039904">
    <property type="entry name" value="TRANK1"/>
</dbReference>
<comment type="caution">
    <text evidence="8">The sequence shown here is derived from an EMBL/GenBank/DDBJ whole genome shotgun (WGS) entry which is preliminary data.</text>
</comment>
<evidence type="ECO:0000313" key="9">
    <source>
        <dbReference type="Proteomes" id="UP000724874"/>
    </source>
</evidence>
<evidence type="ECO:0000256" key="3">
    <source>
        <dbReference type="ARBA" id="ARBA00022806"/>
    </source>
</evidence>
<gene>
    <name evidence="8" type="ORF">CPB84DRAFT_1782432</name>
</gene>
<keyword evidence="3 5" id="KW-0347">Helicase</keyword>